<organism evidence="1 2">
    <name type="scientific">Paraburkholderia aspalathi</name>
    <dbReference type="NCBI Taxonomy" id="1324617"/>
    <lineage>
        <taxon>Bacteria</taxon>
        <taxon>Pseudomonadati</taxon>
        <taxon>Pseudomonadota</taxon>
        <taxon>Betaproteobacteria</taxon>
        <taxon>Burkholderiales</taxon>
        <taxon>Burkholderiaceae</taxon>
        <taxon>Paraburkholderia</taxon>
    </lineage>
</organism>
<dbReference type="EMBL" id="CAJNAU010000126">
    <property type="protein sequence ID" value="CAE6852677.1"/>
    <property type="molecule type" value="Genomic_DNA"/>
</dbReference>
<reference evidence="1 2" key="1">
    <citation type="submission" date="2021-02" db="EMBL/GenBank/DDBJ databases">
        <authorList>
            <person name="Vanwijnsberghe S."/>
        </authorList>
    </citation>
    <scope>NUCLEOTIDE SEQUENCE [LARGE SCALE GENOMIC DNA]</scope>
    <source>
        <strain evidence="1 2">R-69658</strain>
    </source>
</reference>
<evidence type="ECO:0000313" key="2">
    <source>
        <dbReference type="Proteomes" id="UP000674425"/>
    </source>
</evidence>
<keyword evidence="2" id="KW-1185">Reference proteome</keyword>
<gene>
    <name evidence="1" type="ORF">R69658_07238</name>
</gene>
<protein>
    <recommendedName>
        <fullName evidence="3">Secreted protein</fullName>
    </recommendedName>
</protein>
<sequence length="111" mass="12788">MFEATFICREWLAFFLLLCFFLDLDESLTKRLKSKWCTAGASWKPRKASIVLSDKPVGDPRTNINDESVGIFPRLSLVLVIYSAIAEEIARTNYPRSSDRVTDNARREEIR</sequence>
<name>A0ABM8T390_9BURK</name>
<accession>A0ABM8T390</accession>
<evidence type="ECO:0000313" key="1">
    <source>
        <dbReference type="EMBL" id="CAE6852677.1"/>
    </source>
</evidence>
<comment type="caution">
    <text evidence="1">The sequence shown here is derived from an EMBL/GenBank/DDBJ whole genome shotgun (WGS) entry which is preliminary data.</text>
</comment>
<proteinExistence type="predicted"/>
<dbReference type="Proteomes" id="UP000674425">
    <property type="component" value="Unassembled WGS sequence"/>
</dbReference>
<evidence type="ECO:0008006" key="3">
    <source>
        <dbReference type="Google" id="ProtNLM"/>
    </source>
</evidence>